<sequence length="417" mass="47504">MPHSESEAPPVVESSTDQPQTLPFPPVTHSHILHCSYHDWQPRYRTLTPKSRAIPLTTSFISYLRADGIVLPPENNTTSTEDDNLDAYSDDEADEQPDPSTEWQDIHTQIKSKISELGGIVTPKLNWSAPKDAAWMAATNDLQCRSPNDVYLLLKSSDFITHDLEHPFDECVPDSPDSTTTPEVPYHLVLRKYVNFNPSLEFRCFVRDRVLLCICQRDQNHFDFLFPLRDILRSRIQAFFNEKLKDTFPDPSFVFDVYIPPPHQRVWLIDINPWAVRTDPLLFGWLEILNMKDPIEIQEEEDGVEEQFVRFSLSGNTITGVLADSVEDSGSSDTEDETAEDVDDDDAPFFPEFRLVRRDDPEAYAFTTAQYSAHKLPKEVVDASMTGPGGMSEFLGKWQDILAKQEQESDMDSGEGQ</sequence>
<keyword evidence="4" id="KW-1185">Reference proteome</keyword>
<evidence type="ECO:0000313" key="3">
    <source>
        <dbReference type="EMBL" id="KAB8075458.1"/>
    </source>
</evidence>
<feature type="region of interest" description="Disordered" evidence="2">
    <location>
        <begin position="322"/>
        <end position="347"/>
    </location>
</feature>
<protein>
    <submittedName>
        <fullName evidence="3">D123-domain-containing protein</fullName>
    </submittedName>
</protein>
<dbReference type="InterPro" id="IPR009772">
    <property type="entry name" value="CDC123"/>
</dbReference>
<dbReference type="Pfam" id="PF07065">
    <property type="entry name" value="D123"/>
    <property type="match status" value="1"/>
</dbReference>
<dbReference type="OrthoDB" id="360540at2759"/>
<dbReference type="Proteomes" id="UP000326565">
    <property type="component" value="Unassembled WGS sequence"/>
</dbReference>
<gene>
    <name evidence="3" type="ORF">BDV29DRAFT_172005</name>
</gene>
<evidence type="ECO:0000313" key="4">
    <source>
        <dbReference type="Proteomes" id="UP000326565"/>
    </source>
</evidence>
<evidence type="ECO:0000256" key="2">
    <source>
        <dbReference type="SAM" id="MobiDB-lite"/>
    </source>
</evidence>
<evidence type="ECO:0000256" key="1">
    <source>
        <dbReference type="ARBA" id="ARBA00011047"/>
    </source>
</evidence>
<reference evidence="3 4" key="1">
    <citation type="submission" date="2019-04" db="EMBL/GenBank/DDBJ databases">
        <title>Friends and foes A comparative genomics study of 23 Aspergillus species from section Flavi.</title>
        <authorList>
            <consortium name="DOE Joint Genome Institute"/>
            <person name="Kjaerbolling I."/>
            <person name="Vesth T."/>
            <person name="Frisvad J.C."/>
            <person name="Nybo J.L."/>
            <person name="Theobald S."/>
            <person name="Kildgaard S."/>
            <person name="Isbrandt T."/>
            <person name="Kuo A."/>
            <person name="Sato A."/>
            <person name="Lyhne E.K."/>
            <person name="Kogle M.E."/>
            <person name="Wiebenga A."/>
            <person name="Kun R.S."/>
            <person name="Lubbers R.J."/>
            <person name="Makela M.R."/>
            <person name="Barry K."/>
            <person name="Chovatia M."/>
            <person name="Clum A."/>
            <person name="Daum C."/>
            <person name="Haridas S."/>
            <person name="He G."/>
            <person name="LaButti K."/>
            <person name="Lipzen A."/>
            <person name="Mondo S."/>
            <person name="Riley R."/>
            <person name="Salamov A."/>
            <person name="Simmons B.A."/>
            <person name="Magnuson J.K."/>
            <person name="Henrissat B."/>
            <person name="Mortensen U.H."/>
            <person name="Larsen T.O."/>
            <person name="Devries R.P."/>
            <person name="Grigoriev I.V."/>
            <person name="Machida M."/>
            <person name="Baker S.E."/>
            <person name="Andersen M.R."/>
        </authorList>
    </citation>
    <scope>NUCLEOTIDE SEQUENCE [LARGE SCALE GENOMIC DNA]</scope>
    <source>
        <strain evidence="3 4">CBS 151.66</strain>
    </source>
</reference>
<feature type="region of interest" description="Disordered" evidence="2">
    <location>
        <begin position="71"/>
        <end position="102"/>
    </location>
</feature>
<organism evidence="3 4">
    <name type="scientific">Aspergillus leporis</name>
    <dbReference type="NCBI Taxonomy" id="41062"/>
    <lineage>
        <taxon>Eukaryota</taxon>
        <taxon>Fungi</taxon>
        <taxon>Dikarya</taxon>
        <taxon>Ascomycota</taxon>
        <taxon>Pezizomycotina</taxon>
        <taxon>Eurotiomycetes</taxon>
        <taxon>Eurotiomycetidae</taxon>
        <taxon>Eurotiales</taxon>
        <taxon>Aspergillaceae</taxon>
        <taxon>Aspergillus</taxon>
        <taxon>Aspergillus subgen. Circumdati</taxon>
    </lineage>
</organism>
<accession>A0A5N5X405</accession>
<proteinExistence type="inferred from homology"/>
<dbReference type="EMBL" id="ML732194">
    <property type="protein sequence ID" value="KAB8075458.1"/>
    <property type="molecule type" value="Genomic_DNA"/>
</dbReference>
<dbReference type="PANTHER" id="PTHR15323:SF6">
    <property type="entry name" value="CELL DIVISION CYCLE PROTEIN 123 HOMOLOG"/>
    <property type="match status" value="1"/>
</dbReference>
<dbReference type="AlphaFoldDB" id="A0A5N5X405"/>
<comment type="similarity">
    <text evidence="1">Belongs to the CDC123 family.</text>
</comment>
<dbReference type="PANTHER" id="PTHR15323">
    <property type="entry name" value="D123 PROTEIN"/>
    <property type="match status" value="1"/>
</dbReference>
<feature type="compositionally biased region" description="Acidic residues" evidence="2">
    <location>
        <begin position="80"/>
        <end position="97"/>
    </location>
</feature>
<name>A0A5N5X405_9EURO</name>
<feature type="region of interest" description="Disordered" evidence="2">
    <location>
        <begin position="1"/>
        <end position="26"/>
    </location>
</feature>
<feature type="compositionally biased region" description="Acidic residues" evidence="2">
    <location>
        <begin position="333"/>
        <end position="347"/>
    </location>
</feature>
<dbReference type="GO" id="GO:0005737">
    <property type="term" value="C:cytoplasm"/>
    <property type="evidence" value="ECO:0007669"/>
    <property type="project" value="TreeGrafter"/>
</dbReference>